<protein>
    <submittedName>
        <fullName evidence="1">Uncharacterized protein</fullName>
    </submittedName>
</protein>
<dbReference type="AlphaFoldDB" id="S4PIY0"/>
<sequence length="73" mass="8512">MFAYNNLENRFKIDLICIALKLKFAFISLGRTFRTTFEKQELEVGFATPKCLSSGPFYFDGTEFDTRKRLLDS</sequence>
<organism evidence="1">
    <name type="scientific">Pararge aegeria</name>
    <name type="common">speckled wood butterfly</name>
    <dbReference type="NCBI Taxonomy" id="116150"/>
    <lineage>
        <taxon>Eukaryota</taxon>
        <taxon>Metazoa</taxon>
        <taxon>Ecdysozoa</taxon>
        <taxon>Arthropoda</taxon>
        <taxon>Hexapoda</taxon>
        <taxon>Insecta</taxon>
        <taxon>Pterygota</taxon>
        <taxon>Neoptera</taxon>
        <taxon>Endopterygota</taxon>
        <taxon>Lepidoptera</taxon>
        <taxon>Glossata</taxon>
        <taxon>Ditrysia</taxon>
        <taxon>Papilionoidea</taxon>
        <taxon>Nymphalidae</taxon>
        <taxon>Satyrinae</taxon>
        <taxon>Satyrini</taxon>
        <taxon>Parargina</taxon>
        <taxon>Pararge</taxon>
    </lineage>
</organism>
<reference evidence="1" key="1">
    <citation type="journal article" date="2013" name="BMC Genomics">
        <title>Unscrambling butterfly oogenesis.</title>
        <authorList>
            <person name="Carter J.M."/>
            <person name="Baker S.C."/>
            <person name="Pink R."/>
            <person name="Carter D.R."/>
            <person name="Collins A."/>
            <person name="Tomlin J."/>
            <person name="Gibbs M."/>
            <person name="Breuker C.J."/>
        </authorList>
    </citation>
    <scope>NUCLEOTIDE SEQUENCE</scope>
    <source>
        <tissue evidence="1">Ovary</tissue>
    </source>
</reference>
<dbReference type="EMBL" id="GAIX01005245">
    <property type="protein sequence ID" value="JAA87315.1"/>
    <property type="molecule type" value="Transcribed_RNA"/>
</dbReference>
<reference evidence="1" key="2">
    <citation type="submission" date="2013-05" db="EMBL/GenBank/DDBJ databases">
        <authorList>
            <person name="Carter J.-M."/>
            <person name="Baker S.C."/>
            <person name="Pink R."/>
            <person name="Carter D.R.F."/>
            <person name="Collins A."/>
            <person name="Tomlin J."/>
            <person name="Gibbs M."/>
            <person name="Breuker C.J."/>
        </authorList>
    </citation>
    <scope>NUCLEOTIDE SEQUENCE</scope>
    <source>
        <tissue evidence="1">Ovary</tissue>
    </source>
</reference>
<proteinExistence type="predicted"/>
<evidence type="ECO:0000313" key="1">
    <source>
        <dbReference type="EMBL" id="JAA87315.1"/>
    </source>
</evidence>
<name>S4PIY0_9NEOP</name>
<accession>S4PIY0</accession>